<evidence type="ECO:0000313" key="1">
    <source>
        <dbReference type="EMBL" id="OUD10822.1"/>
    </source>
</evidence>
<dbReference type="AlphaFoldDB" id="A0A251X2I9"/>
<sequence>MTAPFGHLPPSLGSTYVSEGIFWKKGKMTEICHLGKWATTNGYIFSLCRYRFPCTAFVVKIRLFAEKSNDYLDFSLHCNIPEL</sequence>
<dbReference type="EMBL" id="MSPP01000001">
    <property type="protein sequence ID" value="OUD10822.1"/>
    <property type="molecule type" value="Genomic_DNA"/>
</dbReference>
<reference evidence="1 2" key="1">
    <citation type="submission" date="2016-12" db="EMBL/GenBank/DDBJ databases">
        <title>The draft genome sequence of HSLHS2.</title>
        <authorList>
            <person name="Hu D."/>
            <person name="Wang L."/>
            <person name="Shao Z."/>
        </authorList>
    </citation>
    <scope>NUCLEOTIDE SEQUENCE [LARGE SCALE GENOMIC DNA]</scope>
    <source>
        <strain evidence="1">MCCC 1A06712</strain>
    </source>
</reference>
<accession>A0A251X2I9</accession>
<proteinExistence type="predicted"/>
<organism evidence="1 2">
    <name type="scientific">Marivivens niveibacter</name>
    <dbReference type="NCBI Taxonomy" id="1930667"/>
    <lineage>
        <taxon>Bacteria</taxon>
        <taxon>Pseudomonadati</taxon>
        <taxon>Pseudomonadota</taxon>
        <taxon>Alphaproteobacteria</taxon>
        <taxon>Rhodobacterales</taxon>
        <taxon>Paracoccaceae</taxon>
        <taxon>Marivivens group</taxon>
        <taxon>Marivivens</taxon>
    </lineage>
</organism>
<gene>
    <name evidence="1" type="ORF">BVC71_04910</name>
</gene>
<name>A0A251X2I9_9RHOB</name>
<evidence type="ECO:0000313" key="2">
    <source>
        <dbReference type="Proteomes" id="UP000194664"/>
    </source>
</evidence>
<protein>
    <submittedName>
        <fullName evidence="1">Uncharacterized protein</fullName>
    </submittedName>
</protein>
<dbReference type="Proteomes" id="UP000194664">
    <property type="component" value="Unassembled WGS sequence"/>
</dbReference>
<comment type="caution">
    <text evidence="1">The sequence shown here is derived from an EMBL/GenBank/DDBJ whole genome shotgun (WGS) entry which is preliminary data.</text>
</comment>
<keyword evidence="2" id="KW-1185">Reference proteome</keyword>